<keyword evidence="2" id="KW-1185">Reference proteome</keyword>
<dbReference type="EMBL" id="JABCKV010003218">
    <property type="protein sequence ID" value="KAG5635563.1"/>
    <property type="molecule type" value="Genomic_DNA"/>
</dbReference>
<evidence type="ECO:0000313" key="2">
    <source>
        <dbReference type="Proteomes" id="UP000775547"/>
    </source>
</evidence>
<reference evidence="1" key="1">
    <citation type="submission" date="2020-07" db="EMBL/GenBank/DDBJ databases">
        <authorList>
            <person name="Nieuwenhuis M."/>
            <person name="Van De Peppel L.J.J."/>
        </authorList>
    </citation>
    <scope>NUCLEOTIDE SEQUENCE</scope>
    <source>
        <strain evidence="1">AP01</strain>
        <tissue evidence="1">Mycelium</tissue>
    </source>
</reference>
<sequence length="81" mass="9660">TRGTSVESFRIWATTAAQMRTASDFAHFCCRYWQQRQMWDHMVKRHKTPFSMQYSHCGNVSILTQAQRDMYLLPIGGWERE</sequence>
<comment type="caution">
    <text evidence="1">The sequence shown here is derived from an EMBL/GenBank/DDBJ whole genome shotgun (WGS) entry which is preliminary data.</text>
</comment>
<protein>
    <submittedName>
        <fullName evidence="1">Uncharacterized protein</fullName>
    </submittedName>
</protein>
<proteinExistence type="predicted"/>
<name>A0A9P7K3M9_9AGAR</name>
<organism evidence="1 2">
    <name type="scientific">Asterophora parasitica</name>
    <dbReference type="NCBI Taxonomy" id="117018"/>
    <lineage>
        <taxon>Eukaryota</taxon>
        <taxon>Fungi</taxon>
        <taxon>Dikarya</taxon>
        <taxon>Basidiomycota</taxon>
        <taxon>Agaricomycotina</taxon>
        <taxon>Agaricomycetes</taxon>
        <taxon>Agaricomycetidae</taxon>
        <taxon>Agaricales</taxon>
        <taxon>Tricholomatineae</taxon>
        <taxon>Lyophyllaceae</taxon>
        <taxon>Asterophora</taxon>
    </lineage>
</organism>
<gene>
    <name evidence="1" type="ORF">DXG03_005359</name>
</gene>
<reference evidence="1" key="2">
    <citation type="submission" date="2021-10" db="EMBL/GenBank/DDBJ databases">
        <title>Phylogenomics reveals ancestral predisposition of the termite-cultivated fungus Termitomyces towards a domesticated lifestyle.</title>
        <authorList>
            <person name="Auxier B."/>
            <person name="Grum-Grzhimaylo A."/>
            <person name="Cardenas M.E."/>
            <person name="Lodge J.D."/>
            <person name="Laessoe T."/>
            <person name="Pedersen O."/>
            <person name="Smith M.E."/>
            <person name="Kuyper T.W."/>
            <person name="Franco-Molano E.A."/>
            <person name="Baroni T.J."/>
            <person name="Aanen D.K."/>
        </authorList>
    </citation>
    <scope>NUCLEOTIDE SEQUENCE</scope>
    <source>
        <strain evidence="1">AP01</strain>
        <tissue evidence="1">Mycelium</tissue>
    </source>
</reference>
<evidence type="ECO:0000313" key="1">
    <source>
        <dbReference type="EMBL" id="KAG5635563.1"/>
    </source>
</evidence>
<feature type="non-terminal residue" evidence="1">
    <location>
        <position position="81"/>
    </location>
</feature>
<accession>A0A9P7K3M9</accession>
<feature type="non-terminal residue" evidence="1">
    <location>
        <position position="1"/>
    </location>
</feature>
<dbReference type="AlphaFoldDB" id="A0A9P7K3M9"/>
<dbReference type="Proteomes" id="UP000775547">
    <property type="component" value="Unassembled WGS sequence"/>
</dbReference>